<dbReference type="EC" id="2.4.1.21" evidence="5 11"/>
<dbReference type="SUPFAM" id="SSF53756">
    <property type="entry name" value="UDP-Glycosyltransferase/glycogen phosphorylase"/>
    <property type="match status" value="1"/>
</dbReference>
<evidence type="ECO:0000259" key="12">
    <source>
        <dbReference type="Pfam" id="PF00534"/>
    </source>
</evidence>
<dbReference type="Pfam" id="PF00534">
    <property type="entry name" value="Glycos_transf_1"/>
    <property type="match status" value="1"/>
</dbReference>
<comment type="caution">
    <text evidence="14">The sequence shown here is derived from an EMBL/GenBank/DDBJ whole genome shotgun (WGS) entry which is preliminary data.</text>
</comment>
<dbReference type="GO" id="GO:0005829">
    <property type="term" value="C:cytosol"/>
    <property type="evidence" value="ECO:0007669"/>
    <property type="project" value="TreeGrafter"/>
</dbReference>
<dbReference type="NCBIfam" id="NF001899">
    <property type="entry name" value="PRK00654.1-2"/>
    <property type="match status" value="1"/>
</dbReference>
<evidence type="ECO:0000256" key="6">
    <source>
        <dbReference type="ARBA" id="ARBA00019935"/>
    </source>
</evidence>
<evidence type="ECO:0000313" key="14">
    <source>
        <dbReference type="EMBL" id="MBB5191054.1"/>
    </source>
</evidence>
<feature type="domain" description="Glycosyl transferase family 1" evidence="12">
    <location>
        <begin position="283"/>
        <end position="449"/>
    </location>
</feature>
<evidence type="ECO:0000313" key="15">
    <source>
        <dbReference type="Proteomes" id="UP000543030"/>
    </source>
</evidence>
<keyword evidence="9 11" id="KW-0320">Glycogen biosynthesis</keyword>
<dbReference type="Proteomes" id="UP000543030">
    <property type="component" value="Unassembled WGS sequence"/>
</dbReference>
<dbReference type="EMBL" id="JACHHN010000003">
    <property type="protein sequence ID" value="MBB5191054.1"/>
    <property type="molecule type" value="Genomic_DNA"/>
</dbReference>
<comment type="function">
    <text evidence="2 11">Synthesizes alpha-1,4-glucan chains using ADP-glucose.</text>
</comment>
<evidence type="ECO:0000259" key="13">
    <source>
        <dbReference type="Pfam" id="PF08323"/>
    </source>
</evidence>
<dbReference type="GO" id="GO:0005978">
    <property type="term" value="P:glycogen biosynthetic process"/>
    <property type="evidence" value="ECO:0007669"/>
    <property type="project" value="UniProtKB-UniRule"/>
</dbReference>
<feature type="domain" description="Starch synthase catalytic" evidence="13">
    <location>
        <begin position="2"/>
        <end position="235"/>
    </location>
</feature>
<dbReference type="PANTHER" id="PTHR45825">
    <property type="entry name" value="GRANULE-BOUND STARCH SYNTHASE 1, CHLOROPLASTIC/AMYLOPLASTIC"/>
    <property type="match status" value="1"/>
</dbReference>
<evidence type="ECO:0000256" key="4">
    <source>
        <dbReference type="ARBA" id="ARBA00010281"/>
    </source>
</evidence>
<organism evidence="14 15">
    <name type="scientific">Silvimonas terrae</name>
    <dbReference type="NCBI Taxonomy" id="300266"/>
    <lineage>
        <taxon>Bacteria</taxon>
        <taxon>Pseudomonadati</taxon>
        <taxon>Pseudomonadota</taxon>
        <taxon>Betaproteobacteria</taxon>
        <taxon>Neisseriales</taxon>
        <taxon>Chitinibacteraceae</taxon>
        <taxon>Silvimonas</taxon>
    </lineage>
</organism>
<sequence length="478" mass="52232">MQVLHVCSELFPLLKTGGLADVTGALPLALKQLDVDTRVLLPGFPAIRAGMEEEGEVATLDTFAGRIRVLFGRVPENGLELYVIDAPGLYDRSGNPYLDPHQEPYGDNHLRFALLAWVGAELASGLDPFWRPQIVHGHDWHAGLVPAYLAARGRPAKSVFTVHNLAYQGVFPAWQFGDLRLPGHFFGMHGLEFHGQMSFLKAGLFYADHITTVSPSYAHEITTPEQGCGLDGLLRDRQHSLTGVLNGVDGAIWNPASDALIPATYSAEKPQNKTRNKLALQEHTSLQSDADAPLFVVVSRLTEQKGLHLVLELLPELVAAGAQFALLGSGDQGLEQAFATAALRDPGQINVQIGYDEAQSHRLMAAADVVMVPSRFEPCGLTQLYGLKYGALPLVRRVGGLADTVVDSSLENMADEQATGFVFDEFSAQGMRQALRRALALWGRPKDWKAVRQVAMKQDFGWEAAARSYFTLYEQLLA</sequence>
<feature type="binding site" evidence="11">
    <location>
        <position position="15"/>
    </location>
    <ligand>
        <name>ADP-alpha-D-glucose</name>
        <dbReference type="ChEBI" id="CHEBI:57498"/>
    </ligand>
</feature>
<comment type="pathway">
    <text evidence="3 11">Glycan biosynthesis; glycogen biosynthesis.</text>
</comment>
<dbReference type="InterPro" id="IPR013534">
    <property type="entry name" value="Starch_synth_cat_dom"/>
</dbReference>
<gene>
    <name evidence="11" type="primary">glgA</name>
    <name evidence="14" type="ORF">HNQ50_001777</name>
</gene>
<dbReference type="UniPathway" id="UPA00164"/>
<name>A0A840REP1_9NEIS</name>
<dbReference type="Pfam" id="PF08323">
    <property type="entry name" value="Glyco_transf_5"/>
    <property type="match status" value="1"/>
</dbReference>
<dbReference type="HAMAP" id="MF_00484">
    <property type="entry name" value="Glycogen_synth"/>
    <property type="match status" value="1"/>
</dbReference>
<dbReference type="NCBIfam" id="TIGR02095">
    <property type="entry name" value="glgA"/>
    <property type="match status" value="1"/>
</dbReference>
<dbReference type="FunFam" id="3.40.50.2000:FF:000011">
    <property type="entry name" value="Glycogen synthase"/>
    <property type="match status" value="1"/>
</dbReference>
<evidence type="ECO:0000256" key="10">
    <source>
        <dbReference type="ARBA" id="ARBA00031722"/>
    </source>
</evidence>
<proteinExistence type="inferred from homology"/>
<accession>A0A840REP1</accession>
<dbReference type="GO" id="GO:0004373">
    <property type="term" value="F:alpha-1,4-glucan glucosyltransferase (UDP-glucose donor) activity"/>
    <property type="evidence" value="ECO:0007669"/>
    <property type="project" value="InterPro"/>
</dbReference>
<evidence type="ECO:0000256" key="2">
    <source>
        <dbReference type="ARBA" id="ARBA00002764"/>
    </source>
</evidence>
<reference evidence="14 15" key="1">
    <citation type="submission" date="2020-08" db="EMBL/GenBank/DDBJ databases">
        <title>Genomic Encyclopedia of Type Strains, Phase IV (KMG-IV): sequencing the most valuable type-strain genomes for metagenomic binning, comparative biology and taxonomic classification.</title>
        <authorList>
            <person name="Goeker M."/>
        </authorList>
    </citation>
    <scope>NUCLEOTIDE SEQUENCE [LARGE SCALE GENOMIC DNA]</scope>
    <source>
        <strain evidence="14 15">DSM 18233</strain>
    </source>
</reference>
<evidence type="ECO:0000256" key="11">
    <source>
        <dbReference type="HAMAP-Rule" id="MF_00484"/>
    </source>
</evidence>
<evidence type="ECO:0000256" key="3">
    <source>
        <dbReference type="ARBA" id="ARBA00004964"/>
    </source>
</evidence>
<dbReference type="Gene3D" id="3.40.50.2000">
    <property type="entry name" value="Glycogen Phosphorylase B"/>
    <property type="match status" value="2"/>
</dbReference>
<dbReference type="InterPro" id="IPR001296">
    <property type="entry name" value="Glyco_trans_1"/>
</dbReference>
<evidence type="ECO:0000256" key="1">
    <source>
        <dbReference type="ARBA" id="ARBA00001478"/>
    </source>
</evidence>
<evidence type="ECO:0000256" key="7">
    <source>
        <dbReference type="ARBA" id="ARBA00022676"/>
    </source>
</evidence>
<evidence type="ECO:0000256" key="5">
    <source>
        <dbReference type="ARBA" id="ARBA00012588"/>
    </source>
</evidence>
<evidence type="ECO:0000256" key="9">
    <source>
        <dbReference type="ARBA" id="ARBA00023056"/>
    </source>
</evidence>
<keyword evidence="15" id="KW-1185">Reference proteome</keyword>
<keyword evidence="7 11" id="KW-0328">Glycosyltransferase</keyword>
<protein>
    <recommendedName>
        <fullName evidence="6 11">Glycogen synthase</fullName>
        <ecNumber evidence="5 11">2.4.1.21</ecNumber>
    </recommendedName>
    <alternativeName>
        <fullName evidence="10 11">Starch [bacterial glycogen] synthase</fullName>
    </alternativeName>
</protein>
<keyword evidence="8 11" id="KW-0808">Transferase</keyword>
<comment type="similarity">
    <text evidence="4 11">Belongs to the glycosyltransferase 1 family. Bacterial/plant glycogen synthase subfamily.</text>
</comment>
<comment type="catalytic activity">
    <reaction evidence="1 11">
        <text>[(1-&gt;4)-alpha-D-glucosyl](n) + ADP-alpha-D-glucose = [(1-&gt;4)-alpha-D-glucosyl](n+1) + ADP + H(+)</text>
        <dbReference type="Rhea" id="RHEA:18189"/>
        <dbReference type="Rhea" id="RHEA-COMP:9584"/>
        <dbReference type="Rhea" id="RHEA-COMP:9587"/>
        <dbReference type="ChEBI" id="CHEBI:15378"/>
        <dbReference type="ChEBI" id="CHEBI:15444"/>
        <dbReference type="ChEBI" id="CHEBI:57498"/>
        <dbReference type="ChEBI" id="CHEBI:456216"/>
        <dbReference type="EC" id="2.4.1.21"/>
    </reaction>
</comment>
<dbReference type="RefSeq" id="WP_184099622.1">
    <property type="nucleotide sequence ID" value="NZ_JACHHN010000003.1"/>
</dbReference>
<evidence type="ECO:0000256" key="8">
    <source>
        <dbReference type="ARBA" id="ARBA00022679"/>
    </source>
</evidence>
<dbReference type="AlphaFoldDB" id="A0A840REP1"/>
<dbReference type="InterPro" id="IPR011835">
    <property type="entry name" value="GS/SS"/>
</dbReference>
<dbReference type="CDD" id="cd03791">
    <property type="entry name" value="GT5_Glycogen_synthase_DULL1-like"/>
    <property type="match status" value="1"/>
</dbReference>
<dbReference type="GO" id="GO:0009011">
    <property type="term" value="F:alpha-1,4-glucan glucosyltransferase (ADP-glucose donor) activity"/>
    <property type="evidence" value="ECO:0007669"/>
    <property type="project" value="UniProtKB-UniRule"/>
</dbReference>
<dbReference type="PANTHER" id="PTHR45825:SF11">
    <property type="entry name" value="ALPHA AMYLASE DOMAIN-CONTAINING PROTEIN"/>
    <property type="match status" value="1"/>
</dbReference>